<dbReference type="InterPro" id="IPR011047">
    <property type="entry name" value="Quinoprotein_ADH-like_sf"/>
</dbReference>
<gene>
    <name evidence="2" type="ORF">A2814_03425</name>
</gene>
<organism evidence="2 3">
    <name type="scientific">Candidatus Nomurabacteria bacterium RIFCSPHIGHO2_01_FULL_38_19</name>
    <dbReference type="NCBI Taxonomy" id="1801732"/>
    <lineage>
        <taxon>Bacteria</taxon>
        <taxon>Candidatus Nomuraibacteriota</taxon>
    </lineage>
</organism>
<dbReference type="Proteomes" id="UP000177869">
    <property type="component" value="Unassembled WGS sequence"/>
</dbReference>
<keyword evidence="1" id="KW-1133">Transmembrane helix</keyword>
<evidence type="ECO:0000256" key="1">
    <source>
        <dbReference type="SAM" id="Phobius"/>
    </source>
</evidence>
<evidence type="ECO:0000313" key="2">
    <source>
        <dbReference type="EMBL" id="OGI60835.1"/>
    </source>
</evidence>
<reference evidence="2 3" key="1">
    <citation type="journal article" date="2016" name="Nat. Commun.">
        <title>Thousands of microbial genomes shed light on interconnected biogeochemical processes in an aquifer system.</title>
        <authorList>
            <person name="Anantharaman K."/>
            <person name="Brown C.T."/>
            <person name="Hug L.A."/>
            <person name="Sharon I."/>
            <person name="Castelle C.J."/>
            <person name="Probst A.J."/>
            <person name="Thomas B.C."/>
            <person name="Singh A."/>
            <person name="Wilkins M.J."/>
            <person name="Karaoz U."/>
            <person name="Brodie E.L."/>
            <person name="Williams K.H."/>
            <person name="Hubbard S.S."/>
            <person name="Banfield J.F."/>
        </authorList>
    </citation>
    <scope>NUCLEOTIDE SEQUENCE [LARGE SCALE GENOMIC DNA]</scope>
</reference>
<keyword evidence="1" id="KW-0812">Transmembrane</keyword>
<keyword evidence="1" id="KW-0472">Membrane</keyword>
<dbReference type="InterPro" id="IPR013211">
    <property type="entry name" value="LVIVD"/>
</dbReference>
<dbReference type="STRING" id="1801732.A2814_03425"/>
<protein>
    <recommendedName>
        <fullName evidence="4">LVIVD repeat-containing protein</fullName>
    </recommendedName>
</protein>
<dbReference type="AlphaFoldDB" id="A0A1F6UTX6"/>
<feature type="transmembrane region" description="Helical" evidence="1">
    <location>
        <begin position="12"/>
        <end position="37"/>
    </location>
</feature>
<dbReference type="EMBL" id="MFTI01000013">
    <property type="protein sequence ID" value="OGI60835.1"/>
    <property type="molecule type" value="Genomic_DNA"/>
</dbReference>
<evidence type="ECO:0008006" key="4">
    <source>
        <dbReference type="Google" id="ProtNLM"/>
    </source>
</evidence>
<name>A0A1F6UTX6_9BACT</name>
<proteinExistence type="predicted"/>
<dbReference type="Pfam" id="PF08309">
    <property type="entry name" value="LVIVD"/>
    <property type="match status" value="1"/>
</dbReference>
<comment type="caution">
    <text evidence="2">The sequence shown here is derived from an EMBL/GenBank/DDBJ whole genome shotgun (WGS) entry which is preliminary data.</text>
</comment>
<sequence>MKAQLTGKDIRGLATLEILIAFAVLILCISAVIMVAFDNQSLAVDLQTNNEAVSKAQAILEKARADSREDFNLVNSFTTTNISGPLSYTETLKVTQTDLFTKEVTSTVTWQTAGRTLKTILTTLLTNPSAVGGGDTCSSELVGDWTSLNIDIYEFGADILEGSGTTSVTSSGFPITSIQTFDYKMYVTINNTNGNNNGTLFVLDIADPSDMPKYLEEVDNNPGVQRGLNSIAVAGDGRALVASAHTPNFNTCVNTDGTNLSCGQLQIIDLSDMSVDYTYKVPGVTGTSGQGIGNVLVYRDGIVYLGLANSPGGAEFHTIDVSGSAPSLLDSVEIGNGVNSILVKDDYAYVASPNNEELKIFDISTPSAIDEVGGFSAPGGGVPFNGHGKSLNLVGNELYLGRTLIDSESELYILNNSNPEANLSEISSMEVFNANTPNPEDASVNGIIVRNNLVFLITKKEFQTWDFTDLENPVEYASPVLLPPGTGGGLQGTATDCEGNYIYVGSQSNNDKGYISVITGGS</sequence>
<accession>A0A1F6UTX6</accession>
<dbReference type="SUPFAM" id="SSF50998">
    <property type="entry name" value="Quinoprotein alcohol dehydrogenase-like"/>
    <property type="match status" value="1"/>
</dbReference>
<evidence type="ECO:0000313" key="3">
    <source>
        <dbReference type="Proteomes" id="UP000177869"/>
    </source>
</evidence>